<dbReference type="AlphaFoldDB" id="A0AA41X4I2"/>
<dbReference type="PANTHER" id="PTHR46211:SF1">
    <property type="entry name" value="GLYCEROPHOSPHODIESTER PHOSPHODIESTERASE, CYTOPLASMIC"/>
    <property type="match status" value="1"/>
</dbReference>
<dbReference type="GO" id="GO:0008081">
    <property type="term" value="F:phosphoric diester hydrolase activity"/>
    <property type="evidence" value="ECO:0007669"/>
    <property type="project" value="InterPro"/>
</dbReference>
<dbReference type="Proteomes" id="UP001156102">
    <property type="component" value="Unassembled WGS sequence"/>
</dbReference>
<dbReference type="GO" id="GO:0006629">
    <property type="term" value="P:lipid metabolic process"/>
    <property type="evidence" value="ECO:0007669"/>
    <property type="project" value="InterPro"/>
</dbReference>
<comment type="caution">
    <text evidence="2">The sequence shown here is derived from an EMBL/GenBank/DDBJ whole genome shotgun (WGS) entry which is preliminary data.</text>
</comment>
<dbReference type="PANTHER" id="PTHR46211">
    <property type="entry name" value="GLYCEROPHOSPHORYL DIESTER PHOSPHODIESTERASE"/>
    <property type="match status" value="1"/>
</dbReference>
<dbReference type="InterPro" id="IPR017946">
    <property type="entry name" value="PLC-like_Pdiesterase_TIM-brl"/>
</dbReference>
<dbReference type="Pfam" id="PF03009">
    <property type="entry name" value="GDPD"/>
    <property type="match status" value="1"/>
</dbReference>
<accession>A0AA41X4I2</accession>
<organism evidence="2 3">
    <name type="scientific">Ectobacillus ponti</name>
    <dbReference type="NCBI Taxonomy" id="2961894"/>
    <lineage>
        <taxon>Bacteria</taxon>
        <taxon>Bacillati</taxon>
        <taxon>Bacillota</taxon>
        <taxon>Bacilli</taxon>
        <taxon>Bacillales</taxon>
        <taxon>Bacillaceae</taxon>
        <taxon>Ectobacillus</taxon>
    </lineage>
</organism>
<dbReference type="EMBL" id="JANCLT010000001">
    <property type="protein sequence ID" value="MCP8967038.1"/>
    <property type="molecule type" value="Genomic_DNA"/>
</dbReference>
<dbReference type="RefSeq" id="WP_254756311.1">
    <property type="nucleotide sequence ID" value="NZ_JANCLT010000001.1"/>
</dbReference>
<sequence>MVKIFGHRGAAGTYPENTMPSFRAAEQLGADGIELDVQLSKDGTVVVIHDETVNRTTNGRGRVNSYTYEELSRLDASHSFYKKTGFCSIPSLEEVLRWLQGTQLLINVELKNNKLPYRGLEESVIHLLRKYELEPRAVLSSFHHASMVKCRELAPDIETAVLYKRGPHKPWEYAQKLGAGAIHPNYAYIADPVVELTLAHGIAVRPYTVNKEKYMRKLMRLQVTGIVTDYPEVARRVLQEEQRKGR</sequence>
<evidence type="ECO:0000259" key="1">
    <source>
        <dbReference type="PROSITE" id="PS51704"/>
    </source>
</evidence>
<evidence type="ECO:0000313" key="2">
    <source>
        <dbReference type="EMBL" id="MCP8967038.1"/>
    </source>
</evidence>
<dbReference type="Gene3D" id="3.20.20.190">
    <property type="entry name" value="Phosphatidylinositol (PI) phosphodiesterase"/>
    <property type="match status" value="1"/>
</dbReference>
<proteinExistence type="predicted"/>
<dbReference type="SUPFAM" id="SSF51695">
    <property type="entry name" value="PLC-like phosphodiesterases"/>
    <property type="match status" value="1"/>
</dbReference>
<reference evidence="2" key="1">
    <citation type="submission" date="2022-07" db="EMBL/GenBank/DDBJ databases">
        <authorList>
            <person name="Li W.-J."/>
            <person name="Deng Q.-Q."/>
        </authorList>
    </citation>
    <scope>NUCLEOTIDE SEQUENCE</scope>
    <source>
        <strain evidence="2">SYSU M60031</strain>
    </source>
</reference>
<dbReference type="InterPro" id="IPR030395">
    <property type="entry name" value="GP_PDE_dom"/>
</dbReference>
<evidence type="ECO:0000313" key="3">
    <source>
        <dbReference type="Proteomes" id="UP001156102"/>
    </source>
</evidence>
<dbReference type="PROSITE" id="PS51704">
    <property type="entry name" value="GP_PDE"/>
    <property type="match status" value="1"/>
</dbReference>
<keyword evidence="3" id="KW-1185">Reference proteome</keyword>
<gene>
    <name evidence="2" type="ORF">NK662_00620</name>
</gene>
<dbReference type="CDD" id="cd08563">
    <property type="entry name" value="GDPD_TtGDE_like"/>
    <property type="match status" value="1"/>
</dbReference>
<protein>
    <submittedName>
        <fullName evidence="2">Glycerophosphodiester phosphodiesterase</fullName>
    </submittedName>
</protein>
<name>A0AA41X4I2_9BACI</name>
<feature type="domain" description="GP-PDE" evidence="1">
    <location>
        <begin position="2"/>
        <end position="238"/>
    </location>
</feature>